<dbReference type="Proteomes" id="UP000270866">
    <property type="component" value="Unassembled WGS sequence"/>
</dbReference>
<proteinExistence type="predicted"/>
<feature type="compositionally biased region" description="Polar residues" evidence="1">
    <location>
        <begin position="1"/>
        <end position="11"/>
    </location>
</feature>
<dbReference type="AlphaFoldDB" id="A0A3L6MVK1"/>
<protein>
    <submittedName>
        <fullName evidence="2">Uncharacterized protein</fullName>
    </submittedName>
</protein>
<accession>A0A3L6MVK1</accession>
<gene>
    <name evidence="2" type="ORF">BFJ65_g16983</name>
</gene>
<evidence type="ECO:0000256" key="1">
    <source>
        <dbReference type="SAM" id="MobiDB-lite"/>
    </source>
</evidence>
<feature type="compositionally biased region" description="Polar residues" evidence="1">
    <location>
        <begin position="27"/>
        <end position="36"/>
    </location>
</feature>
<name>A0A3L6MVK1_FUSOX</name>
<feature type="compositionally biased region" description="Basic and acidic residues" evidence="1">
    <location>
        <begin position="37"/>
        <end position="46"/>
    </location>
</feature>
<sequence>MASSNPRSSPKLQALLCVPAQDEKTNGETTPVNGSDTGKENIKDTEYSSNSSQDDGRAEGWDLDDILDPAGQDVTRDMGFK</sequence>
<dbReference type="EMBL" id="MRCU01000014">
    <property type="protein sequence ID" value="RKK08323.1"/>
    <property type="molecule type" value="Genomic_DNA"/>
</dbReference>
<evidence type="ECO:0000313" key="2">
    <source>
        <dbReference type="EMBL" id="RKK08323.1"/>
    </source>
</evidence>
<comment type="caution">
    <text evidence="2">The sequence shown here is derived from an EMBL/GenBank/DDBJ whole genome shotgun (WGS) entry which is preliminary data.</text>
</comment>
<organism evidence="2 3">
    <name type="scientific">Fusarium oxysporum f. sp. cepae</name>
    <dbReference type="NCBI Taxonomy" id="396571"/>
    <lineage>
        <taxon>Eukaryota</taxon>
        <taxon>Fungi</taxon>
        <taxon>Dikarya</taxon>
        <taxon>Ascomycota</taxon>
        <taxon>Pezizomycotina</taxon>
        <taxon>Sordariomycetes</taxon>
        <taxon>Hypocreomycetidae</taxon>
        <taxon>Hypocreales</taxon>
        <taxon>Nectriaceae</taxon>
        <taxon>Fusarium</taxon>
        <taxon>Fusarium oxysporum species complex</taxon>
    </lineage>
</organism>
<evidence type="ECO:0000313" key="3">
    <source>
        <dbReference type="Proteomes" id="UP000270866"/>
    </source>
</evidence>
<feature type="region of interest" description="Disordered" evidence="1">
    <location>
        <begin position="1"/>
        <end position="81"/>
    </location>
</feature>
<reference evidence="2 3" key="1">
    <citation type="journal article" date="2018" name="Sci. Rep.">
        <title>Characterisation of pathogen-specific regions and novel effector candidates in Fusarium oxysporum f. sp. cepae.</title>
        <authorList>
            <person name="Armitage A.D."/>
            <person name="Taylor A."/>
            <person name="Sobczyk M.K."/>
            <person name="Baxter L."/>
            <person name="Greenfield B.P."/>
            <person name="Bates H.J."/>
            <person name="Wilson F."/>
            <person name="Jackson A.C."/>
            <person name="Ott S."/>
            <person name="Harrison R.J."/>
            <person name="Clarkson J.P."/>
        </authorList>
    </citation>
    <scope>NUCLEOTIDE SEQUENCE [LARGE SCALE GENOMIC DNA]</scope>
    <source>
        <strain evidence="2 3">FoC_Fus2</strain>
    </source>
</reference>